<feature type="compositionally biased region" description="Basic and acidic residues" evidence="1">
    <location>
        <begin position="56"/>
        <end position="79"/>
    </location>
</feature>
<evidence type="ECO:0000313" key="3">
    <source>
        <dbReference type="Proteomes" id="UP000265431"/>
    </source>
</evidence>
<accession>A0A399QY98</accession>
<feature type="compositionally biased region" description="Basic and acidic residues" evidence="1">
    <location>
        <begin position="1"/>
        <end position="40"/>
    </location>
</feature>
<dbReference type="RefSeq" id="WP_119380198.1">
    <property type="nucleotide sequence ID" value="NZ_QWGB01000007.1"/>
</dbReference>
<dbReference type="EMBL" id="QWGB01000007">
    <property type="protein sequence ID" value="RIJ22279.1"/>
    <property type="molecule type" value="Genomic_DNA"/>
</dbReference>
<dbReference type="Proteomes" id="UP000265431">
    <property type="component" value="Unassembled WGS sequence"/>
</dbReference>
<keyword evidence="3" id="KW-1185">Reference proteome</keyword>
<gene>
    <name evidence="2" type="ORF">D1224_12045</name>
</gene>
<sequence>MEDRKDAHTNRHTLDESAKPRTTPDTEAQNEQKKAERRTGDFPPKTAPKDDDVEQSVERESWDRLKAKPINRREKPDQD</sequence>
<evidence type="ECO:0000256" key="1">
    <source>
        <dbReference type="SAM" id="MobiDB-lite"/>
    </source>
</evidence>
<dbReference type="OrthoDB" id="7632199at2"/>
<dbReference type="AlphaFoldDB" id="A0A399QY98"/>
<name>A0A399QY98_9PROT</name>
<comment type="caution">
    <text evidence="2">The sequence shown here is derived from an EMBL/GenBank/DDBJ whole genome shotgun (WGS) entry which is preliminary data.</text>
</comment>
<reference evidence="2 3" key="1">
    <citation type="submission" date="2018-08" db="EMBL/GenBank/DDBJ databases">
        <title>Henriciella mobilis sp. nov., isolated from seawater.</title>
        <authorList>
            <person name="Cheng H."/>
            <person name="Wu Y.-H."/>
            <person name="Xu X.-W."/>
            <person name="Guo L.-L."/>
        </authorList>
    </citation>
    <scope>NUCLEOTIDE SEQUENCE [LARGE SCALE GENOMIC DNA]</scope>
    <source>
        <strain evidence="2 3">CCUG66934</strain>
    </source>
</reference>
<protein>
    <submittedName>
        <fullName evidence="2">Uncharacterized protein</fullName>
    </submittedName>
</protein>
<feature type="region of interest" description="Disordered" evidence="1">
    <location>
        <begin position="1"/>
        <end position="79"/>
    </location>
</feature>
<organism evidence="2 3">
    <name type="scientific">Henriciella barbarensis</name>
    <dbReference type="NCBI Taxonomy" id="86342"/>
    <lineage>
        <taxon>Bacteria</taxon>
        <taxon>Pseudomonadati</taxon>
        <taxon>Pseudomonadota</taxon>
        <taxon>Alphaproteobacteria</taxon>
        <taxon>Hyphomonadales</taxon>
        <taxon>Hyphomonadaceae</taxon>
        <taxon>Henriciella</taxon>
    </lineage>
</organism>
<evidence type="ECO:0000313" key="2">
    <source>
        <dbReference type="EMBL" id="RIJ22279.1"/>
    </source>
</evidence>
<proteinExistence type="predicted"/>